<organism evidence="2 3">
    <name type="scientific">Actinomadura bangladeshensis</name>
    <dbReference type="NCBI Taxonomy" id="453573"/>
    <lineage>
        <taxon>Bacteria</taxon>
        <taxon>Bacillati</taxon>
        <taxon>Actinomycetota</taxon>
        <taxon>Actinomycetes</taxon>
        <taxon>Streptosporangiales</taxon>
        <taxon>Thermomonosporaceae</taxon>
        <taxon>Actinomadura</taxon>
    </lineage>
</organism>
<dbReference type="AlphaFoldDB" id="A0A6L9Q976"/>
<protein>
    <submittedName>
        <fullName evidence="2">DNA-formamidopyrimidine glycosylase</fullName>
    </submittedName>
</protein>
<evidence type="ECO:0000259" key="1">
    <source>
        <dbReference type="PROSITE" id="PS51068"/>
    </source>
</evidence>
<evidence type="ECO:0000313" key="2">
    <source>
        <dbReference type="EMBL" id="NEA21173.1"/>
    </source>
</evidence>
<dbReference type="GO" id="GO:0019104">
    <property type="term" value="F:DNA N-glycosylase activity"/>
    <property type="evidence" value="ECO:0007669"/>
    <property type="project" value="InterPro"/>
</dbReference>
<dbReference type="InterPro" id="IPR035937">
    <property type="entry name" value="FPG_N"/>
</dbReference>
<dbReference type="InterPro" id="IPR012319">
    <property type="entry name" value="FPG_cat"/>
</dbReference>
<sequence length="33" mass="3643">MPELPEAEVVRRGLEQWTAGRAVASAEVLHPRS</sequence>
<comment type="caution">
    <text evidence="2">The sequence shown here is derived from an EMBL/GenBank/DDBJ whole genome shotgun (WGS) entry which is preliminary data.</text>
</comment>
<gene>
    <name evidence="2" type="ORF">G3I70_01475</name>
</gene>
<name>A0A6L9Q976_9ACTN</name>
<dbReference type="Gene3D" id="3.20.190.10">
    <property type="entry name" value="MutM-like, N-terminal"/>
    <property type="match status" value="1"/>
</dbReference>
<dbReference type="SUPFAM" id="SSF81624">
    <property type="entry name" value="N-terminal domain of MutM-like DNA repair proteins"/>
    <property type="match status" value="1"/>
</dbReference>
<dbReference type="GO" id="GO:0006284">
    <property type="term" value="P:base-excision repair"/>
    <property type="evidence" value="ECO:0007669"/>
    <property type="project" value="InterPro"/>
</dbReference>
<dbReference type="RefSeq" id="WP_338070955.1">
    <property type="nucleotide sequence ID" value="NZ_JAAGLI010000031.1"/>
</dbReference>
<dbReference type="Proteomes" id="UP000475532">
    <property type="component" value="Unassembled WGS sequence"/>
</dbReference>
<dbReference type="GO" id="GO:0003906">
    <property type="term" value="F:DNA-(apurinic or apyrimidinic site) endonuclease activity"/>
    <property type="evidence" value="ECO:0007669"/>
    <property type="project" value="InterPro"/>
</dbReference>
<accession>A0A6L9Q976</accession>
<dbReference type="PROSITE" id="PS51068">
    <property type="entry name" value="FPG_CAT"/>
    <property type="match status" value="1"/>
</dbReference>
<dbReference type="GO" id="GO:0008270">
    <property type="term" value="F:zinc ion binding"/>
    <property type="evidence" value="ECO:0007669"/>
    <property type="project" value="InterPro"/>
</dbReference>
<evidence type="ECO:0000313" key="3">
    <source>
        <dbReference type="Proteomes" id="UP000475532"/>
    </source>
</evidence>
<feature type="domain" description="Formamidopyrimidine-DNA glycosylase catalytic" evidence="1">
    <location>
        <begin position="2"/>
        <end position="33"/>
    </location>
</feature>
<dbReference type="EMBL" id="JAAGLI010000031">
    <property type="protein sequence ID" value="NEA21173.1"/>
    <property type="molecule type" value="Genomic_DNA"/>
</dbReference>
<proteinExistence type="predicted"/>
<dbReference type="Pfam" id="PF01149">
    <property type="entry name" value="Fapy_DNA_glyco"/>
    <property type="match status" value="1"/>
</dbReference>
<reference evidence="2 3" key="1">
    <citation type="submission" date="2020-01" db="EMBL/GenBank/DDBJ databases">
        <title>Insect and environment-associated Actinomycetes.</title>
        <authorList>
            <person name="Currrie C."/>
            <person name="Chevrette M."/>
            <person name="Carlson C."/>
            <person name="Stubbendieck R."/>
            <person name="Wendt-Pienkowski E."/>
        </authorList>
    </citation>
    <scope>NUCLEOTIDE SEQUENCE [LARGE SCALE GENOMIC DNA]</scope>
    <source>
        <strain evidence="2 3">SID10258</strain>
    </source>
</reference>
<feature type="non-terminal residue" evidence="2">
    <location>
        <position position="33"/>
    </location>
</feature>